<dbReference type="PANTHER" id="PTHR30069">
    <property type="entry name" value="TONB-DEPENDENT OUTER MEMBRANE RECEPTOR"/>
    <property type="match status" value="1"/>
</dbReference>
<dbReference type="HOGENOM" id="CLU_006298_0_0_0"/>
<evidence type="ECO:0000256" key="3">
    <source>
        <dbReference type="ARBA" id="ARBA00022452"/>
    </source>
</evidence>
<keyword evidence="4" id="KW-0812">Transmembrane</keyword>
<dbReference type="Proteomes" id="UP000006056">
    <property type="component" value="Chromosome"/>
</dbReference>
<dbReference type="eggNOG" id="COG1629">
    <property type="taxonomic scope" value="Bacteria"/>
</dbReference>
<name>I3ZGC7_TERRK</name>
<feature type="domain" description="TonB-dependent transporter Oar-like beta-barrel" evidence="8">
    <location>
        <begin position="248"/>
        <end position="1134"/>
    </location>
</feature>
<dbReference type="InterPro" id="IPR039426">
    <property type="entry name" value="TonB-dep_rcpt-like"/>
</dbReference>
<dbReference type="Gene3D" id="2.40.170.20">
    <property type="entry name" value="TonB-dependent receptor, beta-barrel domain"/>
    <property type="match status" value="1"/>
</dbReference>
<evidence type="ECO:0000256" key="4">
    <source>
        <dbReference type="ARBA" id="ARBA00022692"/>
    </source>
</evidence>
<evidence type="ECO:0000256" key="5">
    <source>
        <dbReference type="ARBA" id="ARBA00023136"/>
    </source>
</evidence>
<dbReference type="Gene3D" id="2.60.40.1120">
    <property type="entry name" value="Carboxypeptidase-like, regulatory domain"/>
    <property type="match status" value="1"/>
</dbReference>
<dbReference type="GO" id="GO:0015344">
    <property type="term" value="F:siderophore uptake transmembrane transporter activity"/>
    <property type="evidence" value="ECO:0007669"/>
    <property type="project" value="TreeGrafter"/>
</dbReference>
<dbReference type="AlphaFoldDB" id="I3ZGC7"/>
<proteinExistence type="predicted"/>
<dbReference type="GO" id="GO:0044718">
    <property type="term" value="P:siderophore transmembrane transport"/>
    <property type="evidence" value="ECO:0007669"/>
    <property type="project" value="TreeGrafter"/>
</dbReference>
<keyword evidence="7" id="KW-0732">Signal</keyword>
<dbReference type="Pfam" id="PF25183">
    <property type="entry name" value="OMP_b-brl_4"/>
    <property type="match status" value="1"/>
</dbReference>
<organism evidence="9 11">
    <name type="scientific">Terriglobus roseus (strain DSM 18391 / NRRL B-41598 / KBS 63)</name>
    <dbReference type="NCBI Taxonomy" id="926566"/>
    <lineage>
        <taxon>Bacteria</taxon>
        <taxon>Pseudomonadati</taxon>
        <taxon>Acidobacteriota</taxon>
        <taxon>Terriglobia</taxon>
        <taxon>Terriglobales</taxon>
        <taxon>Acidobacteriaceae</taxon>
        <taxon>Terriglobus</taxon>
    </lineage>
</organism>
<gene>
    <name evidence="9" type="ordered locus">Terro_2009</name>
    <name evidence="10" type="ordered locus">Terro_2375</name>
</gene>
<dbReference type="Pfam" id="PF13620">
    <property type="entry name" value="CarboxypepD_reg"/>
    <property type="match status" value="1"/>
</dbReference>
<dbReference type="InterPro" id="IPR057601">
    <property type="entry name" value="Oar-like_b-barrel"/>
</dbReference>
<evidence type="ECO:0000256" key="2">
    <source>
        <dbReference type="ARBA" id="ARBA00022448"/>
    </source>
</evidence>
<keyword evidence="3" id="KW-1134">Transmembrane beta strand</keyword>
<dbReference type="STRING" id="926566.Terro_2009"/>
<dbReference type="InterPro" id="IPR036942">
    <property type="entry name" value="Beta-barrel_TonB_sf"/>
</dbReference>
<keyword evidence="11" id="KW-1185">Reference proteome</keyword>
<dbReference type="SUPFAM" id="SSF56935">
    <property type="entry name" value="Porins"/>
    <property type="match status" value="1"/>
</dbReference>
<keyword evidence="5" id="KW-0472">Membrane</keyword>
<evidence type="ECO:0000313" key="11">
    <source>
        <dbReference type="Proteomes" id="UP000006056"/>
    </source>
</evidence>
<dbReference type="RefSeq" id="WP_014785864.1">
    <property type="nucleotide sequence ID" value="NC_018014.1"/>
</dbReference>
<dbReference type="EMBL" id="CP003379">
    <property type="protein sequence ID" value="AFL88295.1"/>
    <property type="molecule type" value="Genomic_DNA"/>
</dbReference>
<dbReference type="KEGG" id="trs:Terro_2375"/>
<evidence type="ECO:0000256" key="7">
    <source>
        <dbReference type="SAM" id="SignalP"/>
    </source>
</evidence>
<dbReference type="PANTHER" id="PTHR30069:SF46">
    <property type="entry name" value="OAR PROTEIN"/>
    <property type="match status" value="1"/>
</dbReference>
<protein>
    <recommendedName>
        <fullName evidence="8">TonB-dependent transporter Oar-like beta-barrel domain-containing protein</fullName>
    </recommendedName>
</protein>
<evidence type="ECO:0000259" key="8">
    <source>
        <dbReference type="Pfam" id="PF25183"/>
    </source>
</evidence>
<keyword evidence="2" id="KW-0813">Transport</keyword>
<evidence type="ECO:0000256" key="6">
    <source>
        <dbReference type="ARBA" id="ARBA00023237"/>
    </source>
</evidence>
<dbReference type="InterPro" id="IPR008969">
    <property type="entry name" value="CarboxyPept-like_regulatory"/>
</dbReference>
<dbReference type="SUPFAM" id="SSF49464">
    <property type="entry name" value="Carboxypeptidase regulatory domain-like"/>
    <property type="match status" value="1"/>
</dbReference>
<accession>I3ZGC7</accession>
<feature type="signal peptide" evidence="7">
    <location>
        <begin position="1"/>
        <end position="21"/>
    </location>
</feature>
<evidence type="ECO:0000256" key="1">
    <source>
        <dbReference type="ARBA" id="ARBA00004571"/>
    </source>
</evidence>
<comment type="subcellular location">
    <subcellularLocation>
        <location evidence="1">Cell outer membrane</location>
        <topology evidence="1">Multi-pass membrane protein</topology>
    </subcellularLocation>
</comment>
<evidence type="ECO:0000313" key="9">
    <source>
        <dbReference type="EMBL" id="AFL88295.1"/>
    </source>
</evidence>
<dbReference type="OrthoDB" id="97893at2"/>
<evidence type="ECO:0000313" key="10">
    <source>
        <dbReference type="EMBL" id="AFL88636.1"/>
    </source>
</evidence>
<dbReference type="KEGG" id="trs:Terro_2009"/>
<keyword evidence="6" id="KW-0998">Cell outer membrane</keyword>
<reference evidence="9 11" key="1">
    <citation type="submission" date="2012-06" db="EMBL/GenBank/DDBJ databases">
        <title>Complete genome of Terriglobus roseus DSM 18391.</title>
        <authorList>
            <consortium name="US DOE Joint Genome Institute (JGI-PGF)"/>
            <person name="Lucas S."/>
            <person name="Copeland A."/>
            <person name="Lapidus A."/>
            <person name="Glavina del Rio T."/>
            <person name="Dalin E."/>
            <person name="Tice H."/>
            <person name="Bruce D."/>
            <person name="Goodwin L."/>
            <person name="Pitluck S."/>
            <person name="Peters L."/>
            <person name="Mikhailova N."/>
            <person name="Munk A.C.C."/>
            <person name="Kyrpides N."/>
            <person name="Mavromatis K."/>
            <person name="Ivanova N."/>
            <person name="Brettin T."/>
            <person name="Detter J.C."/>
            <person name="Han C."/>
            <person name="Larimer F."/>
            <person name="Land M."/>
            <person name="Hauser L."/>
            <person name="Markowitz V."/>
            <person name="Cheng J.-F."/>
            <person name="Hugenholtz P."/>
            <person name="Woyke T."/>
            <person name="Wu D."/>
            <person name="Brambilla E."/>
            <person name="Klenk H.-P."/>
            <person name="Eisen J.A."/>
        </authorList>
    </citation>
    <scope>NUCLEOTIDE SEQUENCE [LARGE SCALE GENOMIC DNA]</scope>
    <source>
        <strain evidence="9">DSM 18391</strain>
        <strain evidence="11">DSM 18391 / NRRL B-41598 / KBS 63</strain>
    </source>
</reference>
<sequence length="1141" mass="122599">MKRSLLCMSAVLVCTSPSIYGQTITGSINGTVTDASGAVLPGAKIVATNIQTNVSSTAESTSSGVYNLRFLQVGQYKVTIQAAGFAPQTLGPFALEAGQDAKFDAKLGAEGVNQSVTVNEALIPLLNTESAELGSTLDAHAIDNIPLQGRNFSSLTIFTPGAVATDPTSFTGTNAIERSTGGGGQVAVNGNRQQSNNFLLDGIEINETINNTIGYNPSPDALDQVRTVSANAQAEYGNVNGGDVIALTKSGTNQFHGSAFYYVNDDSFNANTWENNHNAVPTPKNSATSNIFGGTFGGPVLKDRLFFFADYSGNRYHTGGTSAVNVATAKMRAGDFSELLDRSLINTPVQLYDTQTAGAPAYANNRLPVTALNPVARYLFAHPELYPLPNQAAQAGTVTNGNYRGVTKQRIYNDQFDVKVDYRYHDKDTFFVRYSQSTAGDTNTAPIALAFPTASTYPTKGVAINHVHTFTPTIQNELRVGFFRTAWHQGLPQDTTGVFGLSGNSLVGISGGNQVPGFSAQNITSTGANLSASSGGAAFGNAGIYSDNVMNNFTYADNLTVQKGSHIIKMGGQFIRYQQNSLYTGNDGAQGQMTYNGNFTAANGSSGSGVADFYLNRAFSAGRGTLAGHTGQRQWRDAWFVQDDWKVSSTFTLNLGLRWEYDQPVYEVNNKQANLNLQTGAIQLAGVNGNSRALYNPVWTNFMPRVGFSWNPKPRMVLRGGFGSTTYMEGSGANLRLNINPPFQSSVSYTGSAPSGGSLGSFTTVQNAFAQNTATCAYSTDPTCGQLFRAWDPNLKPSTVNEYSLTSEYQLSNTSSVQVGYVGEYGYHLIQAVNANQPTRPCLVNGAVLAVNDPACFATNKTPFYQVVGQSGRVALTASQSMMNYNSLQASFRQRLKAGLQFTVNYAYSKAMTNSIGFFGVSNVQTNSAYAEDPRNNTIEYGPSGADVRHNLNFTMTYDLPVGRGRMVGSNMPRFVDEFIGGWKLATSGFVYSGFPTTITSNTINSGVNSSQQRMIRYRPLRVVNRSVAHWFGTDPSATSCNTPGFDNGVCAYGLPANGVISQQRPGTERTPGFMQYDASLFKDFNITERQHLSLRVDGTNVFNIASYGNPNSTAQDATFGNITKTRSGPRQLQLSAKYVF</sequence>
<dbReference type="EMBL" id="CP003379">
    <property type="protein sequence ID" value="AFL88636.1"/>
    <property type="molecule type" value="Genomic_DNA"/>
</dbReference>
<feature type="chain" id="PRO_5007673881" description="TonB-dependent transporter Oar-like beta-barrel domain-containing protein" evidence="7">
    <location>
        <begin position="22"/>
        <end position="1141"/>
    </location>
</feature>
<dbReference type="GO" id="GO:0009279">
    <property type="term" value="C:cell outer membrane"/>
    <property type="evidence" value="ECO:0007669"/>
    <property type="project" value="UniProtKB-SubCell"/>
</dbReference>